<keyword evidence="3" id="KW-1185">Reference proteome</keyword>
<dbReference type="RefSeq" id="WP_338679061.1">
    <property type="nucleotide sequence ID" value="NZ_CP142523.1"/>
</dbReference>
<reference evidence="2 3" key="1">
    <citation type="submission" date="2024-01" db="EMBL/GenBank/DDBJ databases">
        <title>Draft genome sequences of nine bacterial species from freshwater ponds near Washington, DC.</title>
        <authorList>
            <person name="Pavloudi C."/>
            <person name="Oliver L."/>
            <person name="Slattery K."/>
            <person name="Lissner G."/>
            <person name="Saw J.H."/>
        </authorList>
    </citation>
    <scope>NUCLEOTIDE SEQUENCE [LARGE SCALE GENOMIC DNA]</scope>
    <source>
        <strain evidence="3">TB1-E2</strain>
    </source>
</reference>
<protein>
    <submittedName>
        <fullName evidence="2">Prepilin-type N-terminal cleavage/methylation domain-containing protein</fullName>
    </submittedName>
</protein>
<gene>
    <name evidence="2" type="ORF">OPV09_18600</name>
</gene>
<name>A0ABZ2GK34_9BURK</name>
<dbReference type="InterPro" id="IPR012902">
    <property type="entry name" value="N_methyl_site"/>
</dbReference>
<dbReference type="InterPro" id="IPR045584">
    <property type="entry name" value="Pilin-like"/>
</dbReference>
<keyword evidence="1" id="KW-0472">Membrane</keyword>
<dbReference type="Pfam" id="PF07963">
    <property type="entry name" value="N_methyl"/>
    <property type="match status" value="1"/>
</dbReference>
<dbReference type="NCBIfam" id="TIGR02532">
    <property type="entry name" value="IV_pilin_GFxxxE"/>
    <property type="match status" value="1"/>
</dbReference>
<keyword evidence="1" id="KW-1133">Transmembrane helix</keyword>
<evidence type="ECO:0000256" key="1">
    <source>
        <dbReference type="SAM" id="Phobius"/>
    </source>
</evidence>
<dbReference type="EMBL" id="CP142523">
    <property type="protein sequence ID" value="WWO44726.1"/>
    <property type="molecule type" value="Genomic_DNA"/>
</dbReference>
<accession>A0ABZ2GK34</accession>
<dbReference type="PROSITE" id="PS00409">
    <property type="entry name" value="PROKAR_NTER_METHYL"/>
    <property type="match status" value="1"/>
</dbReference>
<sequence>MNIYFSRRRARGFTLVEMIIVIVITGIIGGMVAMFIRLPVQGYVDANARADLADVADTAVRRIARDVRLALPNSVRVSTNGKYLELLLTKSGGRYLSEDDPPGLGAVLAFNPVGPGVDPNQFTVVGNVPAIAPGDFIAVYNMGDNLPDAYGCAVNGGICNLAQVAAVSGAVVTLQGNPFLAQSPQKFPSPSHRFQVVTTPVSYVCDPQTGTLTRYSGYTIQAAQPLNAAAAPLSTAPVRALLAQKILKNTLGRSGVPATEATPPEGCFTYEVLKNVPRGLLSIVLSLGAENSNTGTLRLVQQVQVSNTP</sequence>
<evidence type="ECO:0000313" key="2">
    <source>
        <dbReference type="EMBL" id="WWO44726.1"/>
    </source>
</evidence>
<organism evidence="2 3">
    <name type="scientific">Janthinobacterium aestuarii</name>
    <dbReference type="NCBI Taxonomy" id="2985511"/>
    <lineage>
        <taxon>Bacteria</taxon>
        <taxon>Pseudomonadati</taxon>
        <taxon>Pseudomonadota</taxon>
        <taxon>Betaproteobacteria</taxon>
        <taxon>Burkholderiales</taxon>
        <taxon>Oxalobacteraceae</taxon>
        <taxon>Janthinobacterium</taxon>
    </lineage>
</organism>
<feature type="transmembrane region" description="Helical" evidence="1">
    <location>
        <begin position="12"/>
        <end position="36"/>
    </location>
</feature>
<evidence type="ECO:0000313" key="3">
    <source>
        <dbReference type="Proteomes" id="UP001373909"/>
    </source>
</evidence>
<dbReference type="SUPFAM" id="SSF54523">
    <property type="entry name" value="Pili subunits"/>
    <property type="match status" value="1"/>
</dbReference>
<keyword evidence="1" id="KW-0812">Transmembrane</keyword>
<dbReference type="Proteomes" id="UP001373909">
    <property type="component" value="Chromosome"/>
</dbReference>
<proteinExistence type="predicted"/>